<protein>
    <submittedName>
        <fullName evidence="3">Uncharacterized protein</fullName>
    </submittedName>
</protein>
<feature type="compositionally biased region" description="Polar residues" evidence="2">
    <location>
        <begin position="163"/>
        <end position="177"/>
    </location>
</feature>
<organism evidence="3 4">
    <name type="scientific">Sphaeroforma arctica JP610</name>
    <dbReference type="NCBI Taxonomy" id="667725"/>
    <lineage>
        <taxon>Eukaryota</taxon>
        <taxon>Ichthyosporea</taxon>
        <taxon>Ichthyophonida</taxon>
        <taxon>Sphaeroforma</taxon>
    </lineage>
</organism>
<gene>
    <name evidence="3" type="ORF">SARC_00993</name>
</gene>
<keyword evidence="4" id="KW-1185">Reference proteome</keyword>
<accession>A0A0L0GF10</accession>
<dbReference type="Pfam" id="PF00995">
    <property type="entry name" value="Sec1"/>
    <property type="match status" value="1"/>
</dbReference>
<dbReference type="InterPro" id="IPR001619">
    <property type="entry name" value="Sec1-like"/>
</dbReference>
<comment type="similarity">
    <text evidence="1">Belongs to the STXBP/unc-18/SEC1 family.</text>
</comment>
<dbReference type="AlphaFoldDB" id="A0A0L0GF10"/>
<feature type="region of interest" description="Disordered" evidence="2">
    <location>
        <begin position="155"/>
        <end position="177"/>
    </location>
</feature>
<dbReference type="STRING" id="667725.A0A0L0GF10"/>
<dbReference type="GeneID" id="25901497"/>
<evidence type="ECO:0000313" key="3">
    <source>
        <dbReference type="EMBL" id="KNC86898.1"/>
    </source>
</evidence>
<evidence type="ECO:0000313" key="4">
    <source>
        <dbReference type="Proteomes" id="UP000054560"/>
    </source>
</evidence>
<dbReference type="Gene3D" id="1.25.40.850">
    <property type="match status" value="1"/>
</dbReference>
<reference evidence="3 4" key="1">
    <citation type="submission" date="2011-02" db="EMBL/GenBank/DDBJ databases">
        <title>The Genome Sequence of Sphaeroforma arctica JP610.</title>
        <authorList>
            <consortium name="The Broad Institute Genome Sequencing Platform"/>
            <person name="Russ C."/>
            <person name="Cuomo C."/>
            <person name="Young S.K."/>
            <person name="Zeng Q."/>
            <person name="Gargeya S."/>
            <person name="Alvarado L."/>
            <person name="Berlin A."/>
            <person name="Chapman S.B."/>
            <person name="Chen Z."/>
            <person name="Freedman E."/>
            <person name="Gellesch M."/>
            <person name="Goldberg J."/>
            <person name="Griggs A."/>
            <person name="Gujja S."/>
            <person name="Heilman E."/>
            <person name="Heiman D."/>
            <person name="Howarth C."/>
            <person name="Mehta T."/>
            <person name="Neiman D."/>
            <person name="Pearson M."/>
            <person name="Roberts A."/>
            <person name="Saif S."/>
            <person name="Shea T."/>
            <person name="Shenoy N."/>
            <person name="Sisk P."/>
            <person name="Stolte C."/>
            <person name="Sykes S."/>
            <person name="White J."/>
            <person name="Yandava C."/>
            <person name="Burger G."/>
            <person name="Gray M.W."/>
            <person name="Holland P.W.H."/>
            <person name="King N."/>
            <person name="Lang F.B.F."/>
            <person name="Roger A.J."/>
            <person name="Ruiz-Trillo I."/>
            <person name="Haas B."/>
            <person name="Nusbaum C."/>
            <person name="Birren B."/>
        </authorList>
    </citation>
    <scope>NUCLEOTIDE SEQUENCE [LARGE SCALE GENOMIC DNA]</scope>
    <source>
        <strain evidence="3 4">JP610</strain>
    </source>
</reference>
<dbReference type="InterPro" id="IPR043155">
    <property type="entry name" value="VPS33_dom3b"/>
</dbReference>
<dbReference type="SUPFAM" id="SSF56815">
    <property type="entry name" value="Sec1/munc18-like (SM) proteins"/>
    <property type="match status" value="1"/>
</dbReference>
<evidence type="ECO:0000256" key="1">
    <source>
        <dbReference type="ARBA" id="ARBA00009884"/>
    </source>
</evidence>
<name>A0A0L0GF10_9EUKA</name>
<dbReference type="OrthoDB" id="10262528at2759"/>
<dbReference type="Proteomes" id="UP000054560">
    <property type="component" value="Unassembled WGS sequence"/>
</dbReference>
<sequence>LLESQAAPESNAKGHVEHKDNVKAVNFIKDWMYCRSPATSALALMCILSQLRGGLPEQTFRELKTIYVHTYGFEHVLTFRKLETLGIFNRMNDRDAKECIYSGSLLVRAVDNAIMGLPVGEGIDLHTSDRTYDRSFEAEHSLKDFSSRYAQYNSEANGDLKRSTSTSSDEGQDTGGNVQRQDAIVVVVLGGITSDELQNIRTRALMHSM</sequence>
<dbReference type="EMBL" id="KQ241631">
    <property type="protein sequence ID" value="KNC86898.1"/>
    <property type="molecule type" value="Genomic_DNA"/>
</dbReference>
<dbReference type="InterPro" id="IPR036045">
    <property type="entry name" value="Sec1-like_sf"/>
</dbReference>
<proteinExistence type="inferred from homology"/>
<evidence type="ECO:0000256" key="2">
    <source>
        <dbReference type="SAM" id="MobiDB-lite"/>
    </source>
</evidence>
<feature type="non-terminal residue" evidence="3">
    <location>
        <position position="1"/>
    </location>
</feature>
<dbReference type="GO" id="GO:0016192">
    <property type="term" value="P:vesicle-mediated transport"/>
    <property type="evidence" value="ECO:0007669"/>
    <property type="project" value="InterPro"/>
</dbReference>
<dbReference type="RefSeq" id="XP_014160800.1">
    <property type="nucleotide sequence ID" value="XM_014305325.1"/>
</dbReference>